<evidence type="ECO:0000313" key="3">
    <source>
        <dbReference type="EMBL" id="SNS03860.1"/>
    </source>
</evidence>
<dbReference type="RefSeq" id="WP_089222569.1">
    <property type="nucleotide sequence ID" value="NZ_FZOF01000002.1"/>
</dbReference>
<dbReference type="GO" id="GO:0004497">
    <property type="term" value="F:monooxygenase activity"/>
    <property type="evidence" value="ECO:0007669"/>
    <property type="project" value="InterPro"/>
</dbReference>
<protein>
    <submittedName>
        <fullName evidence="3">Cytochrome P450</fullName>
    </submittedName>
</protein>
<dbReference type="CDD" id="cd20623">
    <property type="entry name" value="CYP_unk"/>
    <property type="match status" value="1"/>
</dbReference>
<dbReference type="PANTHER" id="PTHR46696">
    <property type="entry name" value="P450, PUTATIVE (EUROFUNG)-RELATED"/>
    <property type="match status" value="1"/>
</dbReference>
<dbReference type="InterPro" id="IPR017972">
    <property type="entry name" value="Cyt_P450_CS"/>
</dbReference>
<dbReference type="PANTHER" id="PTHR46696:SF1">
    <property type="entry name" value="CYTOCHROME P450 YJIB-RELATED"/>
    <property type="match status" value="1"/>
</dbReference>
<sequence>MTTPPPECPAHASGAAGVRRLYDPEAEADPMGVYDKLRAEHGAVAPVLLHDDLPAWLVLGYRENLEVLRTPSRFSSDSRRWSVFQRGELKPEHPLAPTISWQPLVVFADGEDQKRLRGAVSRGMGRFNRHGIRRHVTRVSNQLIDEFAAAGNADLVPQFAEQLPLLVMTNLLGLPEEEGPRLAEACRDLMKGTETSGASYVHILESLTRLVAEKHTDSGHDLASWLIDDAAGFSDDEVIQHLRLVLVAANETTANLIAGMVKLVLTDPRFRGNLSGGHMTLPDGLEQVLWDEPPLWVMPARYATGPMELGGQRIEEGDMLLMGLAAGNTDPAIRPDLATPMHGNRSHLAFGGGPHECPGQDIGRAIAETGIDVLLARLPDLRLTAEPDDLARIPAWTSHHLAELPVEFTPRRPREGEDTGVSARPAPREVIPQPLPQAEPQPSAATVPQPAATSMPPVRPPRRSLWSALTSWLRR</sequence>
<dbReference type="PRINTS" id="PR00359">
    <property type="entry name" value="BP450"/>
</dbReference>
<evidence type="ECO:0000256" key="2">
    <source>
        <dbReference type="SAM" id="MobiDB-lite"/>
    </source>
</evidence>
<comment type="similarity">
    <text evidence="1">Belongs to the cytochrome P450 family.</text>
</comment>
<dbReference type="AlphaFoldDB" id="A0A239B7K9"/>
<dbReference type="Proteomes" id="UP000198280">
    <property type="component" value="Unassembled WGS sequence"/>
</dbReference>
<dbReference type="InterPro" id="IPR036396">
    <property type="entry name" value="Cyt_P450_sf"/>
</dbReference>
<dbReference type="GO" id="GO:0020037">
    <property type="term" value="F:heme binding"/>
    <property type="evidence" value="ECO:0007669"/>
    <property type="project" value="InterPro"/>
</dbReference>
<dbReference type="Gene3D" id="1.10.630.10">
    <property type="entry name" value="Cytochrome P450"/>
    <property type="match status" value="1"/>
</dbReference>
<keyword evidence="4" id="KW-1185">Reference proteome</keyword>
<reference evidence="3 4" key="1">
    <citation type="submission" date="2017-06" db="EMBL/GenBank/DDBJ databases">
        <authorList>
            <person name="Kim H.J."/>
            <person name="Triplett B.A."/>
        </authorList>
    </citation>
    <scope>NUCLEOTIDE SEQUENCE [LARGE SCALE GENOMIC DNA]</scope>
    <source>
        <strain evidence="3 4">CGMCC 4.1858</strain>
    </source>
</reference>
<dbReference type="PROSITE" id="PS00086">
    <property type="entry name" value="CYTOCHROME_P450"/>
    <property type="match status" value="1"/>
</dbReference>
<dbReference type="OrthoDB" id="4133219at2"/>
<evidence type="ECO:0000256" key="1">
    <source>
        <dbReference type="ARBA" id="ARBA00010617"/>
    </source>
</evidence>
<dbReference type="EMBL" id="FZOF01000002">
    <property type="protein sequence ID" value="SNS03860.1"/>
    <property type="molecule type" value="Genomic_DNA"/>
</dbReference>
<accession>A0A239B7K9</accession>
<name>A0A239B7K9_9ACTN</name>
<feature type="region of interest" description="Disordered" evidence="2">
    <location>
        <begin position="408"/>
        <end position="462"/>
    </location>
</feature>
<dbReference type="GO" id="GO:0005506">
    <property type="term" value="F:iron ion binding"/>
    <property type="evidence" value="ECO:0007669"/>
    <property type="project" value="InterPro"/>
</dbReference>
<dbReference type="InterPro" id="IPR002397">
    <property type="entry name" value="Cyt_P450_B"/>
</dbReference>
<gene>
    <name evidence="3" type="ORF">SAMN05216252_102438</name>
</gene>
<dbReference type="SUPFAM" id="SSF48264">
    <property type="entry name" value="Cytochrome P450"/>
    <property type="match status" value="1"/>
</dbReference>
<proteinExistence type="inferred from homology"/>
<organism evidence="3 4">
    <name type="scientific">Actinacidiphila glaucinigra</name>
    <dbReference type="NCBI Taxonomy" id="235986"/>
    <lineage>
        <taxon>Bacteria</taxon>
        <taxon>Bacillati</taxon>
        <taxon>Actinomycetota</taxon>
        <taxon>Actinomycetes</taxon>
        <taxon>Kitasatosporales</taxon>
        <taxon>Streptomycetaceae</taxon>
        <taxon>Actinacidiphila</taxon>
    </lineage>
</organism>
<evidence type="ECO:0000313" key="4">
    <source>
        <dbReference type="Proteomes" id="UP000198280"/>
    </source>
</evidence>
<dbReference type="GO" id="GO:0016705">
    <property type="term" value="F:oxidoreductase activity, acting on paired donors, with incorporation or reduction of molecular oxygen"/>
    <property type="evidence" value="ECO:0007669"/>
    <property type="project" value="InterPro"/>
</dbReference>